<proteinExistence type="predicted"/>
<reference evidence="2 3" key="1">
    <citation type="submission" date="2023-03" db="EMBL/GenBank/DDBJ databases">
        <title>WGS of Gossypium arboreum.</title>
        <authorList>
            <person name="Yu D."/>
        </authorList>
    </citation>
    <scope>NUCLEOTIDE SEQUENCE [LARGE SCALE GENOMIC DNA]</scope>
    <source>
        <tissue evidence="2">Leaf</tissue>
    </source>
</reference>
<keyword evidence="3" id="KW-1185">Reference proteome</keyword>
<feature type="compositionally biased region" description="Acidic residues" evidence="1">
    <location>
        <begin position="84"/>
        <end position="103"/>
    </location>
</feature>
<gene>
    <name evidence="2" type="ORF">PVK06_036060</name>
</gene>
<protein>
    <submittedName>
        <fullName evidence="2">Uncharacterized protein</fullName>
    </submittedName>
</protein>
<feature type="compositionally biased region" description="Basic and acidic residues" evidence="1">
    <location>
        <begin position="115"/>
        <end position="143"/>
    </location>
</feature>
<evidence type="ECO:0000256" key="1">
    <source>
        <dbReference type="SAM" id="MobiDB-lite"/>
    </source>
</evidence>
<feature type="region of interest" description="Disordered" evidence="1">
    <location>
        <begin position="72"/>
        <end position="143"/>
    </location>
</feature>
<feature type="region of interest" description="Disordered" evidence="1">
    <location>
        <begin position="1"/>
        <end position="45"/>
    </location>
</feature>
<organism evidence="2 3">
    <name type="scientific">Gossypium arboreum</name>
    <name type="common">Tree cotton</name>
    <name type="synonym">Gossypium nanking</name>
    <dbReference type="NCBI Taxonomy" id="29729"/>
    <lineage>
        <taxon>Eukaryota</taxon>
        <taxon>Viridiplantae</taxon>
        <taxon>Streptophyta</taxon>
        <taxon>Embryophyta</taxon>
        <taxon>Tracheophyta</taxon>
        <taxon>Spermatophyta</taxon>
        <taxon>Magnoliopsida</taxon>
        <taxon>eudicotyledons</taxon>
        <taxon>Gunneridae</taxon>
        <taxon>Pentapetalae</taxon>
        <taxon>rosids</taxon>
        <taxon>malvids</taxon>
        <taxon>Malvales</taxon>
        <taxon>Malvaceae</taxon>
        <taxon>Malvoideae</taxon>
        <taxon>Gossypium</taxon>
    </lineage>
</organism>
<name>A0ABR0NIH4_GOSAR</name>
<feature type="compositionally biased region" description="Acidic residues" evidence="1">
    <location>
        <begin position="1"/>
        <end position="15"/>
    </location>
</feature>
<sequence>MIYKDNDDEEDEDDSSLPPLLKHLPKDFDDDPTNFDNDDGAENFGTMIVKSNCGRNACGQSLYSFKPLAATVASPMKARRNGPDVDDDDDEEKDEDGDGDGDGEGFGTFVVRSTVRSERERSDGEGWDVWREKEEERASWSQG</sequence>
<accession>A0ABR0NIH4</accession>
<feature type="compositionally biased region" description="Acidic residues" evidence="1">
    <location>
        <begin position="28"/>
        <end position="41"/>
    </location>
</feature>
<comment type="caution">
    <text evidence="2">The sequence shown here is derived from an EMBL/GenBank/DDBJ whole genome shotgun (WGS) entry which is preliminary data.</text>
</comment>
<dbReference type="EMBL" id="JARKNE010000010">
    <property type="protein sequence ID" value="KAK5794810.1"/>
    <property type="molecule type" value="Genomic_DNA"/>
</dbReference>
<evidence type="ECO:0000313" key="2">
    <source>
        <dbReference type="EMBL" id="KAK5794810.1"/>
    </source>
</evidence>
<dbReference type="Proteomes" id="UP001358586">
    <property type="component" value="Chromosome 10"/>
</dbReference>
<evidence type="ECO:0000313" key="3">
    <source>
        <dbReference type="Proteomes" id="UP001358586"/>
    </source>
</evidence>